<dbReference type="PANTHER" id="PTHR33064:SF37">
    <property type="entry name" value="RIBONUCLEASE H"/>
    <property type="match status" value="1"/>
</dbReference>
<dbReference type="SUPFAM" id="SSF56672">
    <property type="entry name" value="DNA/RNA polymerases"/>
    <property type="match status" value="1"/>
</dbReference>
<name>A0ABQ4WEY2_9ASTR</name>
<reference evidence="1" key="1">
    <citation type="journal article" date="2022" name="Int. J. Mol. Sci.">
        <title>Draft Genome of Tanacetum Coccineum: Genomic Comparison of Closely Related Tanacetum-Family Plants.</title>
        <authorList>
            <person name="Yamashiro T."/>
            <person name="Shiraishi A."/>
            <person name="Nakayama K."/>
            <person name="Satake H."/>
        </authorList>
    </citation>
    <scope>NUCLEOTIDE SEQUENCE</scope>
</reference>
<dbReference type="InterPro" id="IPR043128">
    <property type="entry name" value="Rev_trsase/Diguanyl_cyclase"/>
</dbReference>
<reference evidence="1" key="2">
    <citation type="submission" date="2022-01" db="EMBL/GenBank/DDBJ databases">
        <authorList>
            <person name="Yamashiro T."/>
            <person name="Shiraishi A."/>
            <person name="Satake H."/>
            <person name="Nakayama K."/>
        </authorList>
    </citation>
    <scope>NUCLEOTIDE SEQUENCE</scope>
</reference>
<sequence length="107" mass="12242">MQRFPNVFLDSQSTVPRHVIDSEGIHVDPAKIESIKDWTSPKSPTEIRQFLGLAGYYRRFIEGFSKIAKPMTKLTQKKVKFVWGDKQEAAFQLLKQKLCSTPILACT</sequence>
<dbReference type="PANTHER" id="PTHR33064">
    <property type="entry name" value="POL PROTEIN"/>
    <property type="match status" value="1"/>
</dbReference>
<keyword evidence="2" id="KW-1185">Reference proteome</keyword>
<dbReference type="Proteomes" id="UP001151760">
    <property type="component" value="Unassembled WGS sequence"/>
</dbReference>
<comment type="caution">
    <text evidence="1">The sequence shown here is derived from an EMBL/GenBank/DDBJ whole genome shotgun (WGS) entry which is preliminary data.</text>
</comment>
<evidence type="ECO:0000313" key="2">
    <source>
        <dbReference type="Proteomes" id="UP001151760"/>
    </source>
</evidence>
<dbReference type="EMBL" id="BQNB010008585">
    <property type="protein sequence ID" value="GJS51436.1"/>
    <property type="molecule type" value="Genomic_DNA"/>
</dbReference>
<dbReference type="InterPro" id="IPR043502">
    <property type="entry name" value="DNA/RNA_pol_sf"/>
</dbReference>
<dbReference type="InterPro" id="IPR051320">
    <property type="entry name" value="Viral_Replic_Matur_Polypro"/>
</dbReference>
<protein>
    <recommendedName>
        <fullName evidence="3">Reverse transcriptase domain-containing protein</fullName>
    </recommendedName>
</protein>
<dbReference type="Gene3D" id="3.30.70.270">
    <property type="match status" value="1"/>
</dbReference>
<accession>A0ABQ4WEY2</accession>
<evidence type="ECO:0000313" key="1">
    <source>
        <dbReference type="EMBL" id="GJS51436.1"/>
    </source>
</evidence>
<evidence type="ECO:0008006" key="3">
    <source>
        <dbReference type="Google" id="ProtNLM"/>
    </source>
</evidence>
<gene>
    <name evidence="1" type="ORF">Tco_0624798</name>
</gene>
<organism evidence="1 2">
    <name type="scientific">Tanacetum coccineum</name>
    <dbReference type="NCBI Taxonomy" id="301880"/>
    <lineage>
        <taxon>Eukaryota</taxon>
        <taxon>Viridiplantae</taxon>
        <taxon>Streptophyta</taxon>
        <taxon>Embryophyta</taxon>
        <taxon>Tracheophyta</taxon>
        <taxon>Spermatophyta</taxon>
        <taxon>Magnoliopsida</taxon>
        <taxon>eudicotyledons</taxon>
        <taxon>Gunneridae</taxon>
        <taxon>Pentapetalae</taxon>
        <taxon>asterids</taxon>
        <taxon>campanulids</taxon>
        <taxon>Asterales</taxon>
        <taxon>Asteraceae</taxon>
        <taxon>Asteroideae</taxon>
        <taxon>Anthemideae</taxon>
        <taxon>Anthemidinae</taxon>
        <taxon>Tanacetum</taxon>
    </lineage>
</organism>
<proteinExistence type="predicted"/>